<sequence length="62" mass="7212">MGTQSVYTDDLVELYSMAKMFAENEDNQPLNERQITAIRDAEALIENNSGWKITRKFKPEPY</sequence>
<protein>
    <submittedName>
        <fullName evidence="1">Uncharacterized protein</fullName>
    </submittedName>
</protein>
<reference evidence="1" key="1">
    <citation type="submission" date="2021-05" db="EMBL/GenBank/DDBJ databases">
        <title>Diversity, taxonomy and evolution of archaeal viruses of the class Caudoviricetes.</title>
        <authorList>
            <person name="Liu Y."/>
            <person name="Demina T.A."/>
            <person name="Roux S."/>
            <person name="Aiewsakun P."/>
            <person name="Kazlauskas D."/>
            <person name="Simmonds P."/>
            <person name="Prangishvili D."/>
            <person name="Oksanen H.M."/>
            <person name="Krupovic M."/>
        </authorList>
    </citation>
    <scope>NUCLEOTIDE SEQUENCE</scope>
    <source>
        <strain evidence="1">HRTV-25/14</strain>
    </source>
</reference>
<evidence type="ECO:0000313" key="2">
    <source>
        <dbReference type="Proteomes" id="UP000827232"/>
    </source>
</evidence>
<gene>
    <name evidence="1" type="ORF">HRTV-25_gp79</name>
</gene>
<accession>A0AAE9BXL9</accession>
<keyword evidence="2" id="KW-1185">Reference proteome</keyword>
<proteinExistence type="predicted"/>
<evidence type="ECO:0000313" key="1">
    <source>
        <dbReference type="EMBL" id="UBF22660.1"/>
    </source>
</evidence>
<dbReference type="EMBL" id="MZ334521">
    <property type="protein sequence ID" value="UBF22660.1"/>
    <property type="molecule type" value="Genomic_DNA"/>
</dbReference>
<name>A0AAE9BXL9_9CAUD</name>
<dbReference type="Proteomes" id="UP000827232">
    <property type="component" value="Segment"/>
</dbReference>
<organism evidence="1 2">
    <name type="scientific">Halorubrum tailed virus 25</name>
    <dbReference type="NCBI Taxonomy" id="2878006"/>
    <lineage>
        <taxon>Viruses</taxon>
        <taxon>Duplodnaviria</taxon>
        <taxon>Heunggongvirae</taxon>
        <taxon>Uroviricota</taxon>
        <taxon>Caudoviricetes</taxon>
        <taxon>Thumleimavirales</taxon>
        <taxon>Hafunaviridae</taxon>
        <taxon>Laminvirus</taxon>
        <taxon>Laminvirus thailandense</taxon>
        <taxon>Laminvirus HRTV25</taxon>
    </lineage>
</organism>